<sequence length="160" mass="18203">MTVNKPEPESATPTTPAVNRPTRDLGQMLLRGWPFGDVTWPFRDVELPVTPSIKVEERYEDNQAIIRAEIPGVDPEKDIEVTVDEGILTIKAERRQDTKEETEHGYRSEFHYGKFVRQLRLPKGTSPEVVSATYTDGVLEVRMPMPEKEAGVRRVEVTRA</sequence>
<dbReference type="EMBL" id="JAFBCF010000001">
    <property type="protein sequence ID" value="MBM7797215.1"/>
    <property type="molecule type" value="Genomic_DNA"/>
</dbReference>
<dbReference type="InterPro" id="IPR031107">
    <property type="entry name" value="Small_HSP"/>
</dbReference>
<dbReference type="InterPro" id="IPR002068">
    <property type="entry name" value="A-crystallin/Hsp20_dom"/>
</dbReference>
<dbReference type="RefSeq" id="WP_204915937.1">
    <property type="nucleotide sequence ID" value="NZ_BAAAQP010000003.1"/>
</dbReference>
<reference evidence="5 6" key="1">
    <citation type="submission" date="2021-01" db="EMBL/GenBank/DDBJ databases">
        <title>Sequencing the genomes of 1000 actinobacteria strains.</title>
        <authorList>
            <person name="Klenk H.-P."/>
        </authorList>
    </citation>
    <scope>NUCLEOTIDE SEQUENCE [LARGE SCALE GENOMIC DNA]</scope>
    <source>
        <strain evidence="5 6">DSM 18662</strain>
    </source>
</reference>
<organism evidence="5 6">
    <name type="scientific">Microlunatus panaciterrae</name>
    <dbReference type="NCBI Taxonomy" id="400768"/>
    <lineage>
        <taxon>Bacteria</taxon>
        <taxon>Bacillati</taxon>
        <taxon>Actinomycetota</taxon>
        <taxon>Actinomycetes</taxon>
        <taxon>Propionibacteriales</taxon>
        <taxon>Propionibacteriaceae</taxon>
        <taxon>Microlunatus</taxon>
    </lineage>
</organism>
<protein>
    <submittedName>
        <fullName evidence="5">HSP20 family protein</fullName>
    </submittedName>
</protein>
<dbReference type="PROSITE" id="PS01031">
    <property type="entry name" value="SHSP"/>
    <property type="match status" value="1"/>
</dbReference>
<dbReference type="CDD" id="cd06464">
    <property type="entry name" value="ACD_sHsps-like"/>
    <property type="match status" value="1"/>
</dbReference>
<feature type="region of interest" description="Disordered" evidence="3">
    <location>
        <begin position="1"/>
        <end position="23"/>
    </location>
</feature>
<gene>
    <name evidence="5" type="ORF">JOE57_000136</name>
</gene>
<evidence type="ECO:0000256" key="3">
    <source>
        <dbReference type="SAM" id="MobiDB-lite"/>
    </source>
</evidence>
<dbReference type="Pfam" id="PF00011">
    <property type="entry name" value="HSP20"/>
    <property type="match status" value="1"/>
</dbReference>
<evidence type="ECO:0000259" key="4">
    <source>
        <dbReference type="PROSITE" id="PS01031"/>
    </source>
</evidence>
<dbReference type="PANTHER" id="PTHR11527">
    <property type="entry name" value="HEAT-SHOCK PROTEIN 20 FAMILY MEMBER"/>
    <property type="match status" value="1"/>
</dbReference>
<keyword evidence="6" id="KW-1185">Reference proteome</keyword>
<comment type="similarity">
    <text evidence="1 2">Belongs to the small heat shock protein (HSP20) family.</text>
</comment>
<dbReference type="SUPFAM" id="SSF49764">
    <property type="entry name" value="HSP20-like chaperones"/>
    <property type="match status" value="1"/>
</dbReference>
<evidence type="ECO:0000256" key="2">
    <source>
        <dbReference type="RuleBase" id="RU003616"/>
    </source>
</evidence>
<feature type="domain" description="SHSP" evidence="4">
    <location>
        <begin position="44"/>
        <end position="160"/>
    </location>
</feature>
<dbReference type="Gene3D" id="2.60.40.790">
    <property type="match status" value="1"/>
</dbReference>
<evidence type="ECO:0000313" key="6">
    <source>
        <dbReference type="Proteomes" id="UP000704762"/>
    </source>
</evidence>
<evidence type="ECO:0000313" key="5">
    <source>
        <dbReference type="EMBL" id="MBM7797215.1"/>
    </source>
</evidence>
<dbReference type="InterPro" id="IPR008978">
    <property type="entry name" value="HSP20-like_chaperone"/>
</dbReference>
<evidence type="ECO:0000256" key="1">
    <source>
        <dbReference type="PROSITE-ProRule" id="PRU00285"/>
    </source>
</evidence>
<accession>A0ABS2RE00</accession>
<dbReference type="Proteomes" id="UP000704762">
    <property type="component" value="Unassembled WGS sequence"/>
</dbReference>
<proteinExistence type="inferred from homology"/>
<name>A0ABS2RE00_9ACTN</name>
<comment type="caution">
    <text evidence="5">The sequence shown here is derived from an EMBL/GenBank/DDBJ whole genome shotgun (WGS) entry which is preliminary data.</text>
</comment>